<gene>
    <name evidence="3" type="ORF">GPA26_10765</name>
</gene>
<comment type="caution">
    <text evidence="3">The sequence shown here is derived from an EMBL/GenBank/DDBJ whole genome shotgun (WGS) entry which is preliminary data.</text>
</comment>
<dbReference type="PANTHER" id="PTHR46594">
    <property type="entry name" value="P-TYPE CATION-TRANSPORTING ATPASE"/>
    <property type="match status" value="1"/>
</dbReference>
<proteinExistence type="predicted"/>
<dbReference type="InterPro" id="IPR017969">
    <property type="entry name" value="Heavy-metal-associated_CS"/>
</dbReference>
<dbReference type="PROSITE" id="PS01047">
    <property type="entry name" value="HMA_1"/>
    <property type="match status" value="1"/>
</dbReference>
<dbReference type="Proteomes" id="UP000652074">
    <property type="component" value="Unassembled WGS sequence"/>
</dbReference>
<evidence type="ECO:0000313" key="3">
    <source>
        <dbReference type="EMBL" id="NMF88953.1"/>
    </source>
</evidence>
<keyword evidence="1" id="KW-0479">Metal-binding</keyword>
<dbReference type="EMBL" id="WTVR01000017">
    <property type="protein sequence ID" value="NMF88953.1"/>
    <property type="molecule type" value="Genomic_DNA"/>
</dbReference>
<dbReference type="Gene3D" id="3.30.70.100">
    <property type="match status" value="1"/>
</dbReference>
<evidence type="ECO:0000313" key="4">
    <source>
        <dbReference type="Proteomes" id="UP000652074"/>
    </source>
</evidence>
<protein>
    <submittedName>
        <fullName evidence="3">Heavy metal transporter</fullName>
    </submittedName>
</protein>
<evidence type="ECO:0000256" key="1">
    <source>
        <dbReference type="ARBA" id="ARBA00022723"/>
    </source>
</evidence>
<dbReference type="PROSITE" id="PS50846">
    <property type="entry name" value="HMA_2"/>
    <property type="match status" value="1"/>
</dbReference>
<name>A0ABX1MMF6_9RHOO</name>
<sequence>MAEVTIKVEDMSCGGCVRNVTAVLKALPGVSDVQVSLEAAQAVVRYDPEKVSVEAMRAAVEDAGFGSPA</sequence>
<dbReference type="InterPro" id="IPR006121">
    <property type="entry name" value="HMA_dom"/>
</dbReference>
<evidence type="ECO:0000259" key="2">
    <source>
        <dbReference type="PROSITE" id="PS50846"/>
    </source>
</evidence>
<keyword evidence="4" id="KW-1185">Reference proteome</keyword>
<dbReference type="InterPro" id="IPR036163">
    <property type="entry name" value="HMA_dom_sf"/>
</dbReference>
<accession>A0ABX1MMF6</accession>
<feature type="domain" description="HMA" evidence="2">
    <location>
        <begin position="2"/>
        <end position="68"/>
    </location>
</feature>
<dbReference type="PANTHER" id="PTHR46594:SF4">
    <property type="entry name" value="P-TYPE CATION-TRANSPORTING ATPASE"/>
    <property type="match status" value="1"/>
</dbReference>
<organism evidence="3 4">
    <name type="scientific">Aromatoleum petrolei</name>
    <dbReference type="NCBI Taxonomy" id="76116"/>
    <lineage>
        <taxon>Bacteria</taxon>
        <taxon>Pseudomonadati</taxon>
        <taxon>Pseudomonadota</taxon>
        <taxon>Betaproteobacteria</taxon>
        <taxon>Rhodocyclales</taxon>
        <taxon>Rhodocyclaceae</taxon>
        <taxon>Aromatoleum</taxon>
    </lineage>
</organism>
<reference evidence="3 4" key="1">
    <citation type="submission" date="2019-12" db="EMBL/GenBank/DDBJ databases">
        <title>Comparative genomics gives insights into the taxonomy of the Azoarcus-Aromatoleum group and reveals separate origins of nif in the plant-associated Azoarcus and non-plant-associated Aromatoleum sub-groups.</title>
        <authorList>
            <person name="Lafos M."/>
            <person name="Maluk M."/>
            <person name="Batista M."/>
            <person name="Junghare M."/>
            <person name="Carmona M."/>
            <person name="Faoro H."/>
            <person name="Cruz L.M."/>
            <person name="Battistoni F."/>
            <person name="De Souza E."/>
            <person name="Pedrosa F."/>
            <person name="Chen W.-M."/>
            <person name="Poole P.S."/>
            <person name="Dixon R.A."/>
            <person name="James E.K."/>
        </authorList>
    </citation>
    <scope>NUCLEOTIDE SEQUENCE [LARGE SCALE GENOMIC DNA]</scope>
    <source>
        <strain evidence="3 4">ToN1</strain>
    </source>
</reference>
<dbReference type="Pfam" id="PF00403">
    <property type="entry name" value="HMA"/>
    <property type="match status" value="1"/>
</dbReference>
<dbReference type="RefSeq" id="WP_169206327.1">
    <property type="nucleotide sequence ID" value="NZ_CP059560.1"/>
</dbReference>
<dbReference type="CDD" id="cd00371">
    <property type="entry name" value="HMA"/>
    <property type="match status" value="1"/>
</dbReference>
<dbReference type="PRINTS" id="PR00942">
    <property type="entry name" value="CUATPASEI"/>
</dbReference>
<dbReference type="SUPFAM" id="SSF55008">
    <property type="entry name" value="HMA, heavy metal-associated domain"/>
    <property type="match status" value="1"/>
</dbReference>